<feature type="non-terminal residue" evidence="1">
    <location>
        <position position="1"/>
    </location>
</feature>
<accession>A0A0X3PTY9</accession>
<name>A0A0X3PTY9_SCHSO</name>
<gene>
    <name evidence="1" type="ORF">TR93867</name>
</gene>
<reference evidence="1" key="1">
    <citation type="submission" date="2016-01" db="EMBL/GenBank/DDBJ databases">
        <title>Reference transcriptome for the parasite Schistocephalus solidus: insights into the molecular evolution of parasitism.</title>
        <authorList>
            <person name="Hebert F.O."/>
            <person name="Grambauer S."/>
            <person name="Barber I."/>
            <person name="Landry C.R."/>
            <person name="Aubin-Horth N."/>
        </authorList>
    </citation>
    <scope>NUCLEOTIDE SEQUENCE</scope>
</reference>
<dbReference type="AlphaFoldDB" id="A0A0X3PTY9"/>
<dbReference type="EMBL" id="GEEE01008207">
    <property type="protein sequence ID" value="JAP55018.1"/>
    <property type="molecule type" value="Transcribed_RNA"/>
</dbReference>
<proteinExistence type="predicted"/>
<protein>
    <submittedName>
        <fullName evidence="1">Uncharacterized protein</fullName>
    </submittedName>
</protein>
<sequence>ASDPDWMDEQLTNLVKIFKSETMMTVEQVISGFAINEKCALIHNANETCTTNRPWRPCGTPSLDTNAHLFQLRKEHRQELTKASSECWKELRSKLAELARMRHSVEDSLLSLETLANRLDELSNSPNNCRQLHFPTAT</sequence>
<organism evidence="1">
    <name type="scientific">Schistocephalus solidus</name>
    <name type="common">Tapeworm</name>
    <dbReference type="NCBI Taxonomy" id="70667"/>
    <lineage>
        <taxon>Eukaryota</taxon>
        <taxon>Metazoa</taxon>
        <taxon>Spiralia</taxon>
        <taxon>Lophotrochozoa</taxon>
        <taxon>Platyhelminthes</taxon>
        <taxon>Cestoda</taxon>
        <taxon>Eucestoda</taxon>
        <taxon>Diphyllobothriidea</taxon>
        <taxon>Diphyllobothriidae</taxon>
        <taxon>Schistocephalus</taxon>
    </lineage>
</organism>
<evidence type="ECO:0000313" key="1">
    <source>
        <dbReference type="EMBL" id="JAP55018.1"/>
    </source>
</evidence>